<dbReference type="PANTHER" id="PTHR33376:SF2">
    <property type="entry name" value="DICARBOXYLATE-BINDING PERIPLASMIC PROTEIN"/>
    <property type="match status" value="1"/>
</dbReference>
<dbReference type="AlphaFoldDB" id="A0A239H206"/>
<dbReference type="Pfam" id="PF03480">
    <property type="entry name" value="DctP"/>
    <property type="match status" value="1"/>
</dbReference>
<dbReference type="OrthoDB" id="9776801at2"/>
<evidence type="ECO:0000256" key="2">
    <source>
        <dbReference type="SAM" id="SignalP"/>
    </source>
</evidence>
<dbReference type="NCBIfam" id="TIGR00787">
    <property type="entry name" value="dctP"/>
    <property type="match status" value="1"/>
</dbReference>
<dbReference type="InterPro" id="IPR018389">
    <property type="entry name" value="DctP_fam"/>
</dbReference>
<dbReference type="Proteomes" id="UP000198432">
    <property type="component" value="Unassembled WGS sequence"/>
</dbReference>
<reference evidence="4" key="1">
    <citation type="submission" date="2017-06" db="EMBL/GenBank/DDBJ databases">
        <authorList>
            <person name="Varghese N."/>
            <person name="Submissions S."/>
        </authorList>
    </citation>
    <scope>NUCLEOTIDE SEQUENCE [LARGE SCALE GENOMIC DNA]</scope>
    <source>
        <strain evidence="4">NKM1</strain>
    </source>
</reference>
<feature type="signal peptide" evidence="2">
    <location>
        <begin position="1"/>
        <end position="38"/>
    </location>
</feature>
<sequence length="344" mass="38396">MRQHNKLNNNQKSYAHSGRLLLCSLAALLLLFTSSCQEVSKTKEIKLSHSLEMSHPVHIAMEHLAKRVKENSGGKLTVKIYPNGQLGSERESVELLQIGSLGMTKVSTAVMESFSPNFKVFSLPYIFKDKAHYYEVLDGQIGDDMLKEGEKYWLRGLTYYDAGSRSFYVANKAINTPADLKGLKIRVQASNTAINMVKAFGGAATPISAGEIYTALQQGVVDGAENNSPTFYLSRHYEVAKHYSLNEHTMVPDILLISTVVWDKLSPQEQQWLQEAADESAVVQRELWHKAEQEALDSVKAAGVKINIPDKAPFAKMVEPLYESYKSEPEVYSLIHKIQDAGNK</sequence>
<keyword evidence="3" id="KW-0675">Receptor</keyword>
<proteinExistence type="predicted"/>
<gene>
    <name evidence="3" type="ORF">SAMN06296052_112122</name>
</gene>
<dbReference type="CDD" id="cd13671">
    <property type="entry name" value="PBP2_TRAP_SBP_like_3"/>
    <property type="match status" value="1"/>
</dbReference>
<dbReference type="GO" id="GO:0030246">
    <property type="term" value="F:carbohydrate binding"/>
    <property type="evidence" value="ECO:0007669"/>
    <property type="project" value="TreeGrafter"/>
</dbReference>
<dbReference type="RefSeq" id="WP_089319835.1">
    <property type="nucleotide sequence ID" value="NZ_FZOQ01000012.1"/>
</dbReference>
<dbReference type="SUPFAM" id="SSF53850">
    <property type="entry name" value="Periplasmic binding protein-like II"/>
    <property type="match status" value="1"/>
</dbReference>
<dbReference type="PANTHER" id="PTHR33376">
    <property type="match status" value="1"/>
</dbReference>
<evidence type="ECO:0000313" key="4">
    <source>
        <dbReference type="Proteomes" id="UP000198432"/>
    </source>
</evidence>
<feature type="chain" id="PRO_5012851011" evidence="2">
    <location>
        <begin position="39"/>
        <end position="344"/>
    </location>
</feature>
<name>A0A239H206_9BACT</name>
<dbReference type="InterPro" id="IPR038404">
    <property type="entry name" value="TRAP_DctP_sf"/>
</dbReference>
<dbReference type="GO" id="GO:0055085">
    <property type="term" value="P:transmembrane transport"/>
    <property type="evidence" value="ECO:0007669"/>
    <property type="project" value="InterPro"/>
</dbReference>
<dbReference type="NCBIfam" id="NF037995">
    <property type="entry name" value="TRAP_S1"/>
    <property type="match status" value="1"/>
</dbReference>
<dbReference type="GO" id="GO:0030288">
    <property type="term" value="C:outer membrane-bounded periplasmic space"/>
    <property type="evidence" value="ECO:0007669"/>
    <property type="project" value="InterPro"/>
</dbReference>
<evidence type="ECO:0000313" key="3">
    <source>
        <dbReference type="EMBL" id="SNS75155.1"/>
    </source>
</evidence>
<dbReference type="Gene3D" id="3.40.190.170">
    <property type="entry name" value="Bacterial extracellular solute-binding protein, family 7"/>
    <property type="match status" value="1"/>
</dbReference>
<dbReference type="InterPro" id="IPR004682">
    <property type="entry name" value="TRAP_DctP"/>
</dbReference>
<evidence type="ECO:0000256" key="1">
    <source>
        <dbReference type="ARBA" id="ARBA00022729"/>
    </source>
</evidence>
<accession>A0A239H206</accession>
<dbReference type="PIRSF" id="PIRSF006470">
    <property type="entry name" value="DctB"/>
    <property type="match status" value="1"/>
</dbReference>
<dbReference type="EMBL" id="FZOQ01000012">
    <property type="protein sequence ID" value="SNS75155.1"/>
    <property type="molecule type" value="Genomic_DNA"/>
</dbReference>
<keyword evidence="4" id="KW-1185">Reference proteome</keyword>
<organism evidence="3 4">
    <name type="scientific">Pontibacter ummariensis</name>
    <dbReference type="NCBI Taxonomy" id="1610492"/>
    <lineage>
        <taxon>Bacteria</taxon>
        <taxon>Pseudomonadati</taxon>
        <taxon>Bacteroidota</taxon>
        <taxon>Cytophagia</taxon>
        <taxon>Cytophagales</taxon>
        <taxon>Hymenobacteraceae</taxon>
        <taxon>Pontibacter</taxon>
    </lineage>
</organism>
<keyword evidence="1 2" id="KW-0732">Signal</keyword>
<protein>
    <submittedName>
        <fullName evidence="3">Tripartite ATP-independent transporter solute receptor, DctP family</fullName>
    </submittedName>
</protein>